<accession>A0ACC0LNU3</accession>
<organism evidence="1 2">
    <name type="scientific">Rhododendron molle</name>
    <name type="common">Chinese azalea</name>
    <name type="synonym">Azalea mollis</name>
    <dbReference type="NCBI Taxonomy" id="49168"/>
    <lineage>
        <taxon>Eukaryota</taxon>
        <taxon>Viridiplantae</taxon>
        <taxon>Streptophyta</taxon>
        <taxon>Embryophyta</taxon>
        <taxon>Tracheophyta</taxon>
        <taxon>Spermatophyta</taxon>
        <taxon>Magnoliopsida</taxon>
        <taxon>eudicotyledons</taxon>
        <taxon>Gunneridae</taxon>
        <taxon>Pentapetalae</taxon>
        <taxon>asterids</taxon>
        <taxon>Ericales</taxon>
        <taxon>Ericaceae</taxon>
        <taxon>Ericoideae</taxon>
        <taxon>Rhodoreae</taxon>
        <taxon>Rhododendron</taxon>
    </lineage>
</organism>
<dbReference type="Proteomes" id="UP001062846">
    <property type="component" value="Chromosome 11"/>
</dbReference>
<gene>
    <name evidence="1" type="ORF">RHMOL_Rhmol11G0019300</name>
</gene>
<proteinExistence type="predicted"/>
<evidence type="ECO:0000313" key="2">
    <source>
        <dbReference type="Proteomes" id="UP001062846"/>
    </source>
</evidence>
<evidence type="ECO:0000313" key="1">
    <source>
        <dbReference type="EMBL" id="KAI8529992.1"/>
    </source>
</evidence>
<sequence>MASGGDGELPSREEAAAAMTTAAMEVDNSSVVTPTQERVVGEGLATVVEAGGGTEVAMRASGGVAAVGDLGDSEAARGGHGGLATSSRDTSGKGGNGTSSGGGATGTPHTPTVEDLLAVAERAGDERREGGGDEVVTASWSRRRDPGTEGDDCGVEGRRQRDWSFALGSIHGGRLLEFREAAGHSNLLSLHRH</sequence>
<keyword evidence="2" id="KW-1185">Reference proteome</keyword>
<reference evidence="1" key="1">
    <citation type="submission" date="2022-02" db="EMBL/GenBank/DDBJ databases">
        <title>Plant Genome Project.</title>
        <authorList>
            <person name="Zhang R.-G."/>
        </authorList>
    </citation>
    <scope>NUCLEOTIDE SEQUENCE</scope>
    <source>
        <strain evidence="1">AT1</strain>
    </source>
</reference>
<protein>
    <submittedName>
        <fullName evidence="1">Uncharacterized protein</fullName>
    </submittedName>
</protein>
<name>A0ACC0LNU3_RHOML</name>
<comment type="caution">
    <text evidence="1">The sequence shown here is derived from an EMBL/GenBank/DDBJ whole genome shotgun (WGS) entry which is preliminary data.</text>
</comment>
<dbReference type="EMBL" id="CM046398">
    <property type="protein sequence ID" value="KAI8529992.1"/>
    <property type="molecule type" value="Genomic_DNA"/>
</dbReference>